<organism evidence="1 2">
    <name type="scientific">Pyricularia grisea</name>
    <name type="common">Crabgrass-specific blast fungus</name>
    <name type="synonym">Magnaporthe grisea</name>
    <dbReference type="NCBI Taxonomy" id="148305"/>
    <lineage>
        <taxon>Eukaryota</taxon>
        <taxon>Fungi</taxon>
        <taxon>Dikarya</taxon>
        <taxon>Ascomycota</taxon>
        <taxon>Pezizomycotina</taxon>
        <taxon>Sordariomycetes</taxon>
        <taxon>Sordariomycetidae</taxon>
        <taxon>Magnaporthales</taxon>
        <taxon>Pyriculariaceae</taxon>
        <taxon>Pyricularia</taxon>
    </lineage>
</organism>
<reference evidence="2" key="3">
    <citation type="submission" date="2025-08" db="UniProtKB">
        <authorList>
            <consortium name="RefSeq"/>
        </authorList>
    </citation>
    <scope>IDENTIFICATION</scope>
    <source>
        <strain evidence="2">NI907</strain>
    </source>
</reference>
<protein>
    <submittedName>
        <fullName evidence="2">Uncharacterized protein</fullName>
    </submittedName>
</protein>
<evidence type="ECO:0000313" key="2">
    <source>
        <dbReference type="RefSeq" id="XP_030976501.1"/>
    </source>
</evidence>
<evidence type="ECO:0000313" key="1">
    <source>
        <dbReference type="Proteomes" id="UP000515153"/>
    </source>
</evidence>
<gene>
    <name evidence="2" type="ORF">PgNI_11618</name>
</gene>
<dbReference type="AlphaFoldDB" id="A0A6P8ANM4"/>
<dbReference type="RefSeq" id="XP_030976501.1">
    <property type="nucleotide sequence ID" value="XM_031131584.1"/>
</dbReference>
<accession>A0A6P8ANM4</accession>
<reference evidence="1 2" key="1">
    <citation type="journal article" date="2019" name="Mol. Biol. Evol.">
        <title>Blast fungal genomes show frequent chromosomal changes, gene gains and losses, and effector gene turnover.</title>
        <authorList>
            <person name="Gomez Luciano L.B."/>
            <person name="Jason Tsai I."/>
            <person name="Chuma I."/>
            <person name="Tosa Y."/>
            <person name="Chen Y.H."/>
            <person name="Li J.Y."/>
            <person name="Li M.Y."/>
            <person name="Jade Lu M.Y."/>
            <person name="Nakayashiki H."/>
            <person name="Li W.H."/>
        </authorList>
    </citation>
    <scope>NUCLEOTIDE SEQUENCE [LARGE SCALE GENOMIC DNA]</scope>
    <source>
        <strain evidence="1 2">NI907</strain>
    </source>
</reference>
<name>A0A6P8ANM4_PYRGI</name>
<reference evidence="2" key="2">
    <citation type="submission" date="2019-10" db="EMBL/GenBank/DDBJ databases">
        <authorList>
            <consortium name="NCBI Genome Project"/>
        </authorList>
    </citation>
    <scope>NUCLEOTIDE SEQUENCE</scope>
    <source>
        <strain evidence="2">NI907</strain>
    </source>
</reference>
<dbReference type="Proteomes" id="UP000515153">
    <property type="component" value="Chromosome V"/>
</dbReference>
<dbReference type="GeneID" id="41966489"/>
<keyword evidence="1" id="KW-1185">Reference proteome</keyword>
<proteinExistence type="predicted"/>
<sequence length="208" mass="21692">MAFEGLTGGAIRNYIHFNPLGPIANPILSFASVSDGETGITINTLTLPGPAGIIMGTENYNAADPCIKLAQTGNLPPVRISLDPILNANPVLSFASVSDGEAGITINTLTLPGPAGIIIGIKSYNAADPCTKLVQTSNLPPARISLDSNLNAKPTQTSFITLGPTTAYFNNLENPGSSFTPPSDRTTIAASPILENIQAANIRNWHNI</sequence>
<dbReference type="KEGG" id="pgri:PgNI_11618"/>